<dbReference type="InterPro" id="IPR000270">
    <property type="entry name" value="PB1_dom"/>
</dbReference>
<dbReference type="CDD" id="cd06401">
    <property type="entry name" value="PB1_TFG"/>
    <property type="match status" value="1"/>
</dbReference>
<feature type="region of interest" description="Disordered" evidence="1">
    <location>
        <begin position="302"/>
        <end position="345"/>
    </location>
</feature>
<name>A0A8D8M6R4_9HEMI</name>
<feature type="compositionally biased region" description="Low complexity" evidence="1">
    <location>
        <begin position="238"/>
        <end position="268"/>
    </location>
</feature>
<sequence>MKNNQDQLENEFKQLDLSGKLMIKVQLGDDIRRIAIHNEALTYDELLLMLQRIFRNKLSSTDNMLIKYKDEDGDLITIFDSSDLLFAIQYSRVLKLKIFPHVDDSGCGSLNNNVYLPPHLQSIRQELRFIQDRVNTLLETVDDYLYNSGGYPSLDNSTGTDKGPCSGIPNVGAKEFDPLQNQIKIPPELKSDKGMPNDPSDPQGLKSSSELKTAPPPTSPNPNNGGGGVGGPLQRGDSMLMQQHQQQQQQQLLHHHLSQQQQQGPNQGPAGGMGGYIYHQYPFHMPTLQQYPGTHGMYVNPASVGGHTPQQYPHYPSSSPSPINSVYQGQAGQGGNSQYPGGHKI</sequence>
<feature type="region of interest" description="Disordered" evidence="1">
    <location>
        <begin position="153"/>
        <end position="275"/>
    </location>
</feature>
<dbReference type="SUPFAM" id="SSF54277">
    <property type="entry name" value="CAD &amp; PB1 domains"/>
    <property type="match status" value="1"/>
</dbReference>
<dbReference type="EMBL" id="HBUF01645994">
    <property type="protein sequence ID" value="CAG6785940.1"/>
    <property type="molecule type" value="Transcribed_RNA"/>
</dbReference>
<protein>
    <submittedName>
        <fullName evidence="3">Protein TFG</fullName>
    </submittedName>
</protein>
<dbReference type="AlphaFoldDB" id="A0A8D8M6R4"/>
<dbReference type="GO" id="GO:0048208">
    <property type="term" value="P:COPII vesicle coating"/>
    <property type="evidence" value="ECO:0007669"/>
    <property type="project" value="InterPro"/>
</dbReference>
<evidence type="ECO:0000313" key="3">
    <source>
        <dbReference type="EMBL" id="CAG6617641.1"/>
    </source>
</evidence>
<feature type="compositionally biased region" description="Low complexity" evidence="1">
    <location>
        <begin position="309"/>
        <end position="328"/>
    </location>
</feature>
<dbReference type="EMBL" id="HBUF01039476">
    <property type="protein sequence ID" value="CAG6617641.1"/>
    <property type="molecule type" value="Transcribed_RNA"/>
</dbReference>
<dbReference type="EMBL" id="HBUF01387638">
    <property type="protein sequence ID" value="CAG6732707.1"/>
    <property type="molecule type" value="Transcribed_RNA"/>
</dbReference>
<dbReference type="InterPro" id="IPR033512">
    <property type="entry name" value="TFG"/>
</dbReference>
<dbReference type="PANTHER" id="PTHR15335">
    <property type="entry name" value="PROTEIN TFG"/>
    <property type="match status" value="1"/>
</dbReference>
<dbReference type="PROSITE" id="PS51745">
    <property type="entry name" value="PB1"/>
    <property type="match status" value="1"/>
</dbReference>
<reference evidence="3" key="1">
    <citation type="submission" date="2021-05" db="EMBL/GenBank/DDBJ databases">
        <authorList>
            <person name="Alioto T."/>
            <person name="Alioto T."/>
            <person name="Gomez Garrido J."/>
        </authorList>
    </citation>
    <scope>NUCLEOTIDE SEQUENCE</scope>
</reference>
<dbReference type="GO" id="GO:0042802">
    <property type="term" value="F:identical protein binding"/>
    <property type="evidence" value="ECO:0007669"/>
    <property type="project" value="InterPro"/>
</dbReference>
<dbReference type="EMBL" id="HBUF01218523">
    <property type="protein sequence ID" value="CAG6668308.1"/>
    <property type="molecule type" value="Transcribed_RNA"/>
</dbReference>
<dbReference type="Pfam" id="PF00564">
    <property type="entry name" value="PB1"/>
    <property type="match status" value="1"/>
</dbReference>
<organism evidence="3">
    <name type="scientific">Cacopsylla melanoneura</name>
    <dbReference type="NCBI Taxonomy" id="428564"/>
    <lineage>
        <taxon>Eukaryota</taxon>
        <taxon>Metazoa</taxon>
        <taxon>Ecdysozoa</taxon>
        <taxon>Arthropoda</taxon>
        <taxon>Hexapoda</taxon>
        <taxon>Insecta</taxon>
        <taxon>Pterygota</taxon>
        <taxon>Neoptera</taxon>
        <taxon>Paraneoptera</taxon>
        <taxon>Hemiptera</taxon>
        <taxon>Sternorrhyncha</taxon>
        <taxon>Psylloidea</taxon>
        <taxon>Psyllidae</taxon>
        <taxon>Psyllinae</taxon>
        <taxon>Cacopsylla</taxon>
    </lineage>
</organism>
<dbReference type="EMBL" id="HBUF01387639">
    <property type="protein sequence ID" value="CAG6732709.1"/>
    <property type="molecule type" value="Transcribed_RNA"/>
</dbReference>
<dbReference type="SMART" id="SM00666">
    <property type="entry name" value="PB1"/>
    <property type="match status" value="1"/>
</dbReference>
<proteinExistence type="predicted"/>
<feature type="domain" description="PB1" evidence="2">
    <location>
        <begin position="20"/>
        <end position="103"/>
    </location>
</feature>
<dbReference type="InterPro" id="IPR034857">
    <property type="entry name" value="PB1_TFG"/>
</dbReference>
<dbReference type="InterPro" id="IPR053793">
    <property type="entry name" value="PB1-like"/>
</dbReference>
<feature type="compositionally biased region" description="Gly residues" evidence="1">
    <location>
        <begin position="224"/>
        <end position="233"/>
    </location>
</feature>
<evidence type="ECO:0000259" key="2">
    <source>
        <dbReference type="PROSITE" id="PS51745"/>
    </source>
</evidence>
<dbReference type="PANTHER" id="PTHR15335:SF7">
    <property type="entry name" value="PROTEIN TFG"/>
    <property type="match status" value="1"/>
</dbReference>
<accession>A0A8D8M6R4</accession>
<dbReference type="EMBL" id="HBUF01039477">
    <property type="protein sequence ID" value="CAG6617644.1"/>
    <property type="molecule type" value="Transcribed_RNA"/>
</dbReference>
<dbReference type="EMBL" id="HBUF01645993">
    <property type="protein sequence ID" value="CAG6785938.1"/>
    <property type="molecule type" value="Transcribed_RNA"/>
</dbReference>
<evidence type="ECO:0000256" key="1">
    <source>
        <dbReference type="SAM" id="MobiDB-lite"/>
    </source>
</evidence>
<dbReference type="Gene3D" id="3.10.20.90">
    <property type="entry name" value="Phosphatidylinositol 3-kinase Catalytic Subunit, Chain A, domain 1"/>
    <property type="match status" value="1"/>
</dbReference>
<dbReference type="EMBL" id="HBUF01218524">
    <property type="protein sequence ID" value="CAG6668310.1"/>
    <property type="molecule type" value="Transcribed_RNA"/>
</dbReference>
<dbReference type="GO" id="GO:0070971">
    <property type="term" value="C:endoplasmic reticulum exit site"/>
    <property type="evidence" value="ECO:0007669"/>
    <property type="project" value="TreeGrafter"/>
</dbReference>
<dbReference type="EMBL" id="HBUF01645995">
    <property type="protein sequence ID" value="CAG6785942.1"/>
    <property type="molecule type" value="Transcribed_RNA"/>
</dbReference>